<gene>
    <name evidence="5" type="ORF">JOE69_000897</name>
</gene>
<proteinExistence type="inferred from homology"/>
<dbReference type="PRINTS" id="PR00722">
    <property type="entry name" value="CHYMOTRYPSIN"/>
</dbReference>
<name>A0ABU1J8A2_9MICC</name>
<keyword evidence="6" id="KW-1185">Reference proteome</keyword>
<evidence type="ECO:0000256" key="1">
    <source>
        <dbReference type="ARBA" id="ARBA00007664"/>
    </source>
</evidence>
<evidence type="ECO:0000256" key="2">
    <source>
        <dbReference type="ARBA" id="ARBA00023157"/>
    </source>
</evidence>
<dbReference type="SUPFAM" id="SSF50494">
    <property type="entry name" value="Trypsin-like serine proteases"/>
    <property type="match status" value="1"/>
</dbReference>
<dbReference type="PANTHER" id="PTHR24276">
    <property type="entry name" value="POLYSERASE-RELATED"/>
    <property type="match status" value="1"/>
</dbReference>
<feature type="signal peptide" evidence="3">
    <location>
        <begin position="1"/>
        <end position="29"/>
    </location>
</feature>
<dbReference type="EMBL" id="JAVDQF010000001">
    <property type="protein sequence ID" value="MDR6268659.1"/>
    <property type="molecule type" value="Genomic_DNA"/>
</dbReference>
<comment type="caution">
    <text evidence="5">The sequence shown here is derived from an EMBL/GenBank/DDBJ whole genome shotgun (WGS) entry which is preliminary data.</text>
</comment>
<dbReference type="InterPro" id="IPR001254">
    <property type="entry name" value="Trypsin_dom"/>
</dbReference>
<evidence type="ECO:0000259" key="4">
    <source>
        <dbReference type="PROSITE" id="PS50240"/>
    </source>
</evidence>
<dbReference type="PROSITE" id="PS50240">
    <property type="entry name" value="TRYPSIN_DOM"/>
    <property type="match status" value="1"/>
</dbReference>
<dbReference type="InterPro" id="IPR009003">
    <property type="entry name" value="Peptidase_S1_PA"/>
</dbReference>
<reference evidence="5 6" key="1">
    <citation type="submission" date="2023-07" db="EMBL/GenBank/DDBJ databases">
        <title>Sequencing the genomes of 1000 actinobacteria strains.</title>
        <authorList>
            <person name="Klenk H.-P."/>
        </authorList>
    </citation>
    <scope>NUCLEOTIDE SEQUENCE [LARGE SCALE GENOMIC DNA]</scope>
    <source>
        <strain evidence="5 6">DSM 14555</strain>
    </source>
</reference>
<keyword evidence="2" id="KW-1015">Disulfide bond</keyword>
<evidence type="ECO:0000313" key="6">
    <source>
        <dbReference type="Proteomes" id="UP001185069"/>
    </source>
</evidence>
<dbReference type="Pfam" id="PF00089">
    <property type="entry name" value="Trypsin"/>
    <property type="match status" value="1"/>
</dbReference>
<comment type="similarity">
    <text evidence="1">Belongs to the peptidase S1 family.</text>
</comment>
<dbReference type="Gene3D" id="2.40.10.10">
    <property type="entry name" value="Trypsin-like serine proteases"/>
    <property type="match status" value="2"/>
</dbReference>
<feature type="chain" id="PRO_5046589065" evidence="3">
    <location>
        <begin position="30"/>
        <end position="235"/>
    </location>
</feature>
<evidence type="ECO:0000313" key="5">
    <source>
        <dbReference type="EMBL" id="MDR6268659.1"/>
    </source>
</evidence>
<dbReference type="SMART" id="SM00020">
    <property type="entry name" value="Tryp_SPc"/>
    <property type="match status" value="1"/>
</dbReference>
<sequence length="235" mass="23275">MKMKKLFAAAAITALALGGATALPSAANAETATPRIIGGGTADFSQVPYAAKLLLNGQFNCTSEVISSTWVLTAKHCVGGTVSIKVGSASLTGGTEIASKRVVSWSGGDLSLVELAQPTNVTPATLGTTTPSVGTSGDIYGWGRTSQNGPAAANLKTANVRISGTGSDNAGGPAIQFRGVDGSCWKGDSGGPLVVGGKVVGVASTSSNGGVDPQGLCSYTNVSKGLSWIKSVTGL</sequence>
<dbReference type="InterPro" id="IPR043504">
    <property type="entry name" value="Peptidase_S1_PA_chymotrypsin"/>
</dbReference>
<dbReference type="RefSeq" id="WP_309796439.1">
    <property type="nucleotide sequence ID" value="NZ_BAAAHY010000006.1"/>
</dbReference>
<evidence type="ECO:0000256" key="3">
    <source>
        <dbReference type="SAM" id="SignalP"/>
    </source>
</evidence>
<dbReference type="InterPro" id="IPR050430">
    <property type="entry name" value="Peptidase_S1"/>
</dbReference>
<organism evidence="5 6">
    <name type="scientific">Arthrobacter russicus</name>
    <dbReference type="NCBI Taxonomy" id="172040"/>
    <lineage>
        <taxon>Bacteria</taxon>
        <taxon>Bacillati</taxon>
        <taxon>Actinomycetota</taxon>
        <taxon>Actinomycetes</taxon>
        <taxon>Micrococcales</taxon>
        <taxon>Micrococcaceae</taxon>
        <taxon>Arthrobacter</taxon>
    </lineage>
</organism>
<accession>A0ABU1J8A2</accession>
<feature type="domain" description="Peptidase S1" evidence="4">
    <location>
        <begin position="36"/>
        <end position="234"/>
    </location>
</feature>
<dbReference type="InterPro" id="IPR001314">
    <property type="entry name" value="Peptidase_S1A"/>
</dbReference>
<protein>
    <submittedName>
        <fullName evidence="5">Secreted trypsin-like serine protease</fullName>
    </submittedName>
</protein>
<dbReference type="Proteomes" id="UP001185069">
    <property type="component" value="Unassembled WGS sequence"/>
</dbReference>
<dbReference type="PANTHER" id="PTHR24276:SF98">
    <property type="entry name" value="FI18310P1-RELATED"/>
    <property type="match status" value="1"/>
</dbReference>
<keyword evidence="3" id="KW-0732">Signal</keyword>